<keyword evidence="3 12" id="KW-0813">Transport</keyword>
<evidence type="ECO:0000259" key="15">
    <source>
        <dbReference type="Pfam" id="PF18035"/>
    </source>
</evidence>
<evidence type="ECO:0000256" key="4">
    <source>
        <dbReference type="ARBA" id="ARBA00022692"/>
    </source>
</evidence>
<comment type="subcellular location">
    <subcellularLocation>
        <location evidence="1 12">Endoplasmic reticulum membrane</location>
        <topology evidence="1 12">Multi-pass membrane protein</topology>
    </subcellularLocation>
</comment>
<protein>
    <recommendedName>
        <fullName evidence="12">Endoplasmic reticulum transmembrane protein</fullName>
    </recommendedName>
</protein>
<dbReference type="GeneTree" id="ENSGT00390000011863"/>
<keyword evidence="4 12" id="KW-0812">Transmembrane</keyword>
<evidence type="ECO:0000256" key="7">
    <source>
        <dbReference type="ARBA" id="ARBA00022892"/>
    </source>
</evidence>
<dbReference type="PANTHER" id="PTHR12701">
    <property type="entry name" value="BCR-ASSOCIATED PROTEIN, BAP"/>
    <property type="match status" value="1"/>
</dbReference>
<keyword evidence="7 12" id="KW-0931">ER-Golgi transport</keyword>
<feature type="transmembrane region" description="Helical" evidence="12">
    <location>
        <begin position="77"/>
        <end position="99"/>
    </location>
</feature>
<dbReference type="GO" id="GO:0006886">
    <property type="term" value="P:intracellular protein transport"/>
    <property type="evidence" value="ECO:0007669"/>
    <property type="project" value="UniProtKB-UniRule"/>
</dbReference>
<evidence type="ECO:0000313" key="16">
    <source>
        <dbReference type="Ensembl" id="ENSPKIP00000012671.1"/>
    </source>
</evidence>
<evidence type="ECO:0000256" key="2">
    <source>
        <dbReference type="ARBA" id="ARBA00007956"/>
    </source>
</evidence>
<keyword evidence="5" id="KW-0053">Apoptosis</keyword>
<evidence type="ECO:0000256" key="9">
    <source>
        <dbReference type="ARBA" id="ARBA00022989"/>
    </source>
</evidence>
<dbReference type="GO" id="GO:0006888">
    <property type="term" value="P:endoplasmic reticulum to Golgi vesicle-mediated transport"/>
    <property type="evidence" value="ECO:0007669"/>
    <property type="project" value="UniProtKB-UniRule"/>
</dbReference>
<evidence type="ECO:0000259" key="14">
    <source>
        <dbReference type="Pfam" id="PF05529"/>
    </source>
</evidence>
<feature type="transmembrane region" description="Helical" evidence="12">
    <location>
        <begin position="175"/>
        <end position="195"/>
    </location>
</feature>
<dbReference type="Pfam" id="PF05529">
    <property type="entry name" value="Bap31"/>
    <property type="match status" value="1"/>
</dbReference>
<feature type="coiled-coil region" evidence="13">
    <location>
        <begin position="212"/>
        <end position="301"/>
    </location>
</feature>
<organism evidence="16 17">
    <name type="scientific">Paramormyrops kingsleyae</name>
    <dbReference type="NCBI Taxonomy" id="1676925"/>
    <lineage>
        <taxon>Eukaryota</taxon>
        <taxon>Metazoa</taxon>
        <taxon>Chordata</taxon>
        <taxon>Craniata</taxon>
        <taxon>Vertebrata</taxon>
        <taxon>Euteleostomi</taxon>
        <taxon>Actinopterygii</taxon>
        <taxon>Neopterygii</taxon>
        <taxon>Teleostei</taxon>
        <taxon>Osteoglossocephala</taxon>
        <taxon>Osteoglossomorpha</taxon>
        <taxon>Osteoglossiformes</taxon>
        <taxon>Mormyridae</taxon>
        <taxon>Paramormyrops</taxon>
    </lineage>
</organism>
<accession>A0A3B3R4R8</accession>
<keyword evidence="11 12" id="KW-0472">Membrane</keyword>
<proteinExistence type="inferred from homology"/>
<evidence type="ECO:0000256" key="5">
    <source>
        <dbReference type="ARBA" id="ARBA00022703"/>
    </source>
</evidence>
<evidence type="ECO:0000256" key="11">
    <source>
        <dbReference type="ARBA" id="ARBA00023136"/>
    </source>
</evidence>
<feature type="transmembrane region" description="Helical" evidence="12">
    <location>
        <begin position="119"/>
        <end position="139"/>
    </location>
</feature>
<dbReference type="Pfam" id="PF18035">
    <property type="entry name" value="Bap31_Bap29_C"/>
    <property type="match status" value="1"/>
</dbReference>
<evidence type="ECO:0000256" key="1">
    <source>
        <dbReference type="ARBA" id="ARBA00004477"/>
    </source>
</evidence>
<evidence type="ECO:0000256" key="6">
    <source>
        <dbReference type="ARBA" id="ARBA00022824"/>
    </source>
</evidence>
<dbReference type="GO" id="GO:0005789">
    <property type="term" value="C:endoplasmic reticulum membrane"/>
    <property type="evidence" value="ECO:0007669"/>
    <property type="project" value="UniProtKB-SubCell"/>
</dbReference>
<dbReference type="PANTHER" id="PTHR12701:SF5">
    <property type="entry name" value="B-CELL RECEPTOR-ASSOCIATED PROTEIN 29"/>
    <property type="match status" value="1"/>
</dbReference>
<keyword evidence="8 12" id="KW-0653">Protein transport</keyword>
<dbReference type="InterPro" id="IPR040463">
    <property type="entry name" value="BAP29/BAP31_N"/>
</dbReference>
<keyword evidence="10 13" id="KW-0175">Coiled coil</keyword>
<reference evidence="16" key="2">
    <citation type="submission" date="2025-09" db="UniProtKB">
        <authorList>
            <consortium name="Ensembl"/>
        </authorList>
    </citation>
    <scope>IDENTIFICATION</scope>
</reference>
<evidence type="ECO:0000256" key="8">
    <source>
        <dbReference type="ARBA" id="ARBA00022927"/>
    </source>
</evidence>
<feature type="domain" description="BAP29/BAP31 transmembrane" evidence="14">
    <location>
        <begin position="73"/>
        <end position="204"/>
    </location>
</feature>
<keyword evidence="6 12" id="KW-0256">Endoplasmic reticulum</keyword>
<feature type="domain" description="Bap31/Bap29 cytoplasmic coiled-coil" evidence="15">
    <location>
        <begin position="251"/>
        <end position="312"/>
    </location>
</feature>
<dbReference type="GO" id="GO:0070973">
    <property type="term" value="P:protein localization to endoplasmic reticulum exit site"/>
    <property type="evidence" value="ECO:0007669"/>
    <property type="project" value="UniProtKB-UniRule"/>
</dbReference>
<dbReference type="FunFam" id="1.20.5.110:FF:000011">
    <property type="entry name" value="B-cell receptor-associated protein 29"/>
    <property type="match status" value="1"/>
</dbReference>
<evidence type="ECO:0000256" key="13">
    <source>
        <dbReference type="SAM" id="Coils"/>
    </source>
</evidence>
<name>A0A3B3R4R8_9TELE</name>
<evidence type="ECO:0000256" key="12">
    <source>
        <dbReference type="RuleBase" id="RU367026"/>
    </source>
</evidence>
<comment type="similarity">
    <text evidence="2 12">Belongs to the BCAP29/BCAP31 family.</text>
</comment>
<keyword evidence="17" id="KW-1185">Reference proteome</keyword>
<evidence type="ECO:0000256" key="3">
    <source>
        <dbReference type="ARBA" id="ARBA00022448"/>
    </source>
</evidence>
<dbReference type="Proteomes" id="UP000261540">
    <property type="component" value="Unplaced"/>
</dbReference>
<dbReference type="GO" id="GO:0006915">
    <property type="term" value="P:apoptotic process"/>
    <property type="evidence" value="ECO:0007669"/>
    <property type="project" value="UniProtKB-KW"/>
</dbReference>
<dbReference type="AlphaFoldDB" id="A0A3B3R4R8"/>
<dbReference type="InterPro" id="IPR041672">
    <property type="entry name" value="Bap31/Bap29_C"/>
</dbReference>
<comment type="function">
    <text evidence="12">May play a role in anterograde transport of membrane proteins from the endoplasmic reticulum to the Golgi.</text>
</comment>
<sequence length="312" mass="36144">MTPQQWADSTNERGRIPADYPLKDLHWSRHEPCQESSLSLCGSPACCLRLKELDPPPPDRDSCPVFSLTFRRMTLQWTAVATFLYVEIGVLLILCLPFISAKRWQSVFRFRVWNALASFWNKAFLTMIIILIVLFLDAVREVRKYSGEQLNQNSKLQPNMFDHLHMKLFRSQRNLYISGFSLFLWLVMRRVIMLINQLASVTETGVALQTQAENANQVAKKYMEDCEELKKTLDEGKTGRKMEEGNAVLKKEVEKLTQELRTTDEALKKSQAEVKAVRRQAEGLTQEYERLLQEHHVLQNLHQGDEGDKKSQ</sequence>
<reference evidence="16" key="1">
    <citation type="submission" date="2025-08" db="UniProtKB">
        <authorList>
            <consortium name="Ensembl"/>
        </authorList>
    </citation>
    <scope>IDENTIFICATION</scope>
</reference>
<keyword evidence="9 12" id="KW-1133">Transmembrane helix</keyword>
<evidence type="ECO:0000313" key="17">
    <source>
        <dbReference type="Proteomes" id="UP000261540"/>
    </source>
</evidence>
<dbReference type="Gene3D" id="1.20.5.110">
    <property type="match status" value="1"/>
</dbReference>
<dbReference type="Ensembl" id="ENSPKIT00000037073.1">
    <property type="protein sequence ID" value="ENSPKIP00000012671.1"/>
    <property type="gene ID" value="ENSPKIG00000000395.1"/>
</dbReference>
<evidence type="ECO:0000256" key="10">
    <source>
        <dbReference type="ARBA" id="ARBA00023054"/>
    </source>
</evidence>
<dbReference type="STRING" id="1676925.ENSPKIP00000012671"/>
<dbReference type="InterPro" id="IPR008417">
    <property type="entry name" value="BAP29/BAP31"/>
</dbReference>